<keyword evidence="3 9" id="KW-0479">Metal-binding</keyword>
<keyword evidence="7 9" id="KW-0823">Tryptophan catabolism</keyword>
<evidence type="ECO:0000256" key="5">
    <source>
        <dbReference type="ARBA" id="ARBA00023002"/>
    </source>
</evidence>
<dbReference type="GO" id="GO:0020037">
    <property type="term" value="F:heme binding"/>
    <property type="evidence" value="ECO:0007669"/>
    <property type="project" value="UniProtKB-UniRule"/>
</dbReference>
<dbReference type="InterPro" id="IPR037217">
    <property type="entry name" value="Trp/Indoleamine_2_3_dOase-like"/>
</dbReference>
<dbReference type="FunFam" id="1.20.58.480:FF:000001">
    <property type="entry name" value="Tryptophan 2,3-dioxygenase"/>
    <property type="match status" value="1"/>
</dbReference>
<keyword evidence="2 9" id="KW-0349">Heme</keyword>
<keyword evidence="11" id="KW-1185">Reference proteome</keyword>
<dbReference type="STRING" id="1045775.SAMN05216378_2693"/>
<dbReference type="GO" id="GO:0019442">
    <property type="term" value="P:L-tryptophan catabolic process to acetyl-CoA"/>
    <property type="evidence" value="ECO:0007669"/>
    <property type="project" value="TreeGrafter"/>
</dbReference>
<dbReference type="UniPathway" id="UPA00333">
    <property type="reaction ID" value="UER00453"/>
</dbReference>
<keyword evidence="4 9" id="KW-0223">Dioxygenase</keyword>
<organism evidence="10 11">
    <name type="scientific">Paenibacillus catalpae</name>
    <dbReference type="NCBI Taxonomy" id="1045775"/>
    <lineage>
        <taxon>Bacteria</taxon>
        <taxon>Bacillati</taxon>
        <taxon>Bacillota</taxon>
        <taxon>Bacilli</taxon>
        <taxon>Bacillales</taxon>
        <taxon>Paenibacillaceae</taxon>
        <taxon>Paenibacillus</taxon>
    </lineage>
</organism>
<evidence type="ECO:0000256" key="7">
    <source>
        <dbReference type="ARBA" id="ARBA00023079"/>
    </source>
</evidence>
<dbReference type="GO" id="GO:0019441">
    <property type="term" value="P:L-tryptophan catabolic process to kynurenine"/>
    <property type="evidence" value="ECO:0007669"/>
    <property type="project" value="UniProtKB-UniRule"/>
</dbReference>
<sequence length="277" mass="32166">MADTPQNKENLVSDFSKSMSYGDYLHLDQILSSQHRLSDHHDEMLFIIIHQASELWMKLILHELSAARASIQQNNLEPAFKMLARVSRIQQQLIQSWDVLSTLTPAEYMQFRHKLGSSSGFQSYQNRLIEFMLGLKKPSVLAVYEHQPELHKQMSDAMNEPSIYDAAIGALAARGLTVDPDYLQRDWSQPYAENESVKEAWLTVYRDVERYWDLYELAEKLVDIDSRQQQWRFNHMGTVERVIGFKHGTGGSSGVDYLKHVVSQRYFPELWSLRTVL</sequence>
<dbReference type="InterPro" id="IPR017485">
    <property type="entry name" value="Trp_2-3-dOase_bac"/>
</dbReference>
<comment type="subunit">
    <text evidence="1 9">Homotetramer.</text>
</comment>
<dbReference type="AlphaFoldDB" id="A0A1I1YL41"/>
<dbReference type="Pfam" id="PF03301">
    <property type="entry name" value="Trp_dioxygenase"/>
    <property type="match status" value="2"/>
</dbReference>
<comment type="function">
    <text evidence="9">Heme-dependent dioxygenase that catalyzes the oxidative cleavage of the L-tryptophan (L-Trp) pyrrole ring and converts L-tryptophan to N-formyl-L-kynurenine. Catalyzes the oxidative cleavage of the indole moiety.</text>
</comment>
<name>A0A1I1YL41_9BACL</name>
<feature type="binding site" evidence="9">
    <location>
        <position position="112"/>
    </location>
    <ligand>
        <name>substrate</name>
    </ligand>
</feature>
<dbReference type="EMBL" id="FOMT01000002">
    <property type="protein sequence ID" value="SFE20109.1"/>
    <property type="molecule type" value="Genomic_DNA"/>
</dbReference>
<dbReference type="GO" id="GO:0004833">
    <property type="term" value="F:L-tryptophan 2,3-dioxygenase activity"/>
    <property type="evidence" value="ECO:0007669"/>
    <property type="project" value="UniProtKB-UniRule"/>
</dbReference>
<protein>
    <recommendedName>
        <fullName evidence="9">Tryptophan 2,3-dioxygenase</fullName>
        <shortName evidence="9">TDO</shortName>
        <ecNumber evidence="9">1.13.11.11</ecNumber>
    </recommendedName>
    <alternativeName>
        <fullName evidence="9">Tryptamin 2,3-dioxygenase</fullName>
    </alternativeName>
    <alternativeName>
        <fullName evidence="9">Tryptophan oxygenase</fullName>
        <shortName evidence="9">TO</shortName>
        <shortName evidence="9">TRPO</shortName>
    </alternativeName>
    <alternativeName>
        <fullName evidence="9">Tryptophan pyrrolase</fullName>
    </alternativeName>
    <alternativeName>
        <fullName evidence="9">Tryptophanase</fullName>
    </alternativeName>
</protein>
<evidence type="ECO:0000256" key="9">
    <source>
        <dbReference type="HAMAP-Rule" id="MF_01972"/>
    </source>
</evidence>
<evidence type="ECO:0000256" key="3">
    <source>
        <dbReference type="ARBA" id="ARBA00022723"/>
    </source>
</evidence>
<evidence type="ECO:0000313" key="10">
    <source>
        <dbReference type="EMBL" id="SFE20109.1"/>
    </source>
</evidence>
<dbReference type="HAMAP" id="MF_01972">
    <property type="entry name" value="T23O"/>
    <property type="match status" value="1"/>
</dbReference>
<dbReference type="GO" id="GO:0046872">
    <property type="term" value="F:metal ion binding"/>
    <property type="evidence" value="ECO:0007669"/>
    <property type="project" value="UniProtKB-KW"/>
</dbReference>
<feature type="binding site" evidence="9">
    <location>
        <begin position="46"/>
        <end position="50"/>
    </location>
    <ligand>
        <name>substrate</name>
    </ligand>
</feature>
<reference evidence="11" key="1">
    <citation type="submission" date="2016-10" db="EMBL/GenBank/DDBJ databases">
        <authorList>
            <person name="Varghese N."/>
            <person name="Submissions S."/>
        </authorList>
    </citation>
    <scope>NUCLEOTIDE SEQUENCE [LARGE SCALE GENOMIC DNA]</scope>
    <source>
        <strain evidence="11">CGMCC 1.10784</strain>
    </source>
</reference>
<keyword evidence="6 9" id="KW-0408">Iron</keyword>
<evidence type="ECO:0000313" key="11">
    <source>
        <dbReference type="Proteomes" id="UP000198855"/>
    </source>
</evidence>
<evidence type="ECO:0000256" key="4">
    <source>
        <dbReference type="ARBA" id="ARBA00022964"/>
    </source>
</evidence>
<feature type="binding site" description="axial binding residue" evidence="9">
    <location>
        <position position="235"/>
    </location>
    <ligand>
        <name>heme</name>
        <dbReference type="ChEBI" id="CHEBI:30413"/>
    </ligand>
    <ligandPart>
        <name>Fe</name>
        <dbReference type="ChEBI" id="CHEBI:18248"/>
    </ligandPart>
</feature>
<dbReference type="RefSeq" id="WP_245772992.1">
    <property type="nucleotide sequence ID" value="NZ_FOMT01000002.1"/>
</dbReference>
<evidence type="ECO:0000256" key="2">
    <source>
        <dbReference type="ARBA" id="ARBA00022617"/>
    </source>
</evidence>
<dbReference type="NCBIfam" id="TIGR03036">
    <property type="entry name" value="trp_2_3_diox"/>
    <property type="match status" value="1"/>
</dbReference>
<feature type="binding site" evidence="9">
    <location>
        <position position="249"/>
    </location>
    <ligand>
        <name>substrate</name>
    </ligand>
</feature>
<proteinExistence type="inferred from homology"/>
<dbReference type="Proteomes" id="UP000198855">
    <property type="component" value="Unassembled WGS sequence"/>
</dbReference>
<dbReference type="Gene3D" id="1.20.58.480">
    <property type="match status" value="1"/>
</dbReference>
<keyword evidence="5 9" id="KW-0560">Oxidoreductase</keyword>
<accession>A0A1I1YL41</accession>
<gene>
    <name evidence="9" type="primary">kynA</name>
    <name evidence="10" type="ORF">SAMN05216378_2693</name>
</gene>
<evidence type="ECO:0000256" key="1">
    <source>
        <dbReference type="ARBA" id="ARBA00011881"/>
    </source>
</evidence>
<dbReference type="PANTHER" id="PTHR10138:SF0">
    <property type="entry name" value="TRYPTOPHAN 2,3-DIOXYGENASE"/>
    <property type="match status" value="1"/>
</dbReference>
<comment type="cofactor">
    <cofactor evidence="9">
        <name>heme</name>
        <dbReference type="ChEBI" id="CHEBI:30413"/>
    </cofactor>
    <text evidence="9">Binds 1 heme group per subunit.</text>
</comment>
<comment type="catalytic activity">
    <reaction evidence="8 9">
        <text>L-tryptophan + O2 = N-formyl-L-kynurenine</text>
        <dbReference type="Rhea" id="RHEA:24536"/>
        <dbReference type="ChEBI" id="CHEBI:15379"/>
        <dbReference type="ChEBI" id="CHEBI:57912"/>
        <dbReference type="ChEBI" id="CHEBI:58629"/>
        <dbReference type="EC" id="1.13.11.11"/>
    </reaction>
</comment>
<comment type="pathway">
    <text evidence="9">Amino-acid degradation; L-tryptophan degradation via kynurenine pathway; L-kynurenine from L-tryptophan: step 1/2.</text>
</comment>
<dbReference type="EC" id="1.13.11.11" evidence="9"/>
<evidence type="ECO:0000256" key="8">
    <source>
        <dbReference type="ARBA" id="ARBA00050412"/>
    </source>
</evidence>
<dbReference type="InterPro" id="IPR004981">
    <property type="entry name" value="Trp_2_3_dOase"/>
</dbReference>
<dbReference type="PANTHER" id="PTHR10138">
    <property type="entry name" value="TRYPTOPHAN 2,3-DIOXYGENASE"/>
    <property type="match status" value="1"/>
</dbReference>
<evidence type="ECO:0000256" key="6">
    <source>
        <dbReference type="ARBA" id="ARBA00023004"/>
    </source>
</evidence>
<dbReference type="SUPFAM" id="SSF140959">
    <property type="entry name" value="Indolic compounds 2,3-dioxygenase-like"/>
    <property type="match status" value="1"/>
</dbReference>
<feature type="binding site" evidence="9">
    <location>
        <position position="108"/>
    </location>
    <ligand>
        <name>substrate</name>
    </ligand>
</feature>
<comment type="similarity">
    <text evidence="9">Belongs to the tryptophan 2,3-dioxygenase family.</text>
</comment>